<accession>A0AAV0ANJ9</accession>
<dbReference type="Proteomes" id="UP001153365">
    <property type="component" value="Unassembled WGS sequence"/>
</dbReference>
<dbReference type="AlphaFoldDB" id="A0AAV0ANJ9"/>
<keyword evidence="2" id="KW-1185">Reference proteome</keyword>
<evidence type="ECO:0000313" key="2">
    <source>
        <dbReference type="Proteomes" id="UP001153365"/>
    </source>
</evidence>
<sequence length="97" mass="11422">MKLENNYFKQAYGGWKWELFHYQTIQIALDEDSRKINVGSSEKKSRLSQLYPAPLPIHQINLHQSFIRFFNVLQPKPLYTSPYMTSIPIKHLASKPD</sequence>
<evidence type="ECO:0000313" key="1">
    <source>
        <dbReference type="EMBL" id="CAH7670475.1"/>
    </source>
</evidence>
<gene>
    <name evidence="1" type="ORF">PPACK8108_LOCUS5191</name>
</gene>
<dbReference type="EMBL" id="CALTRL010000999">
    <property type="protein sequence ID" value="CAH7670475.1"/>
    <property type="molecule type" value="Genomic_DNA"/>
</dbReference>
<organism evidence="1 2">
    <name type="scientific">Phakopsora pachyrhizi</name>
    <name type="common">Asian soybean rust disease fungus</name>
    <dbReference type="NCBI Taxonomy" id="170000"/>
    <lineage>
        <taxon>Eukaryota</taxon>
        <taxon>Fungi</taxon>
        <taxon>Dikarya</taxon>
        <taxon>Basidiomycota</taxon>
        <taxon>Pucciniomycotina</taxon>
        <taxon>Pucciniomycetes</taxon>
        <taxon>Pucciniales</taxon>
        <taxon>Phakopsoraceae</taxon>
        <taxon>Phakopsora</taxon>
    </lineage>
</organism>
<proteinExistence type="predicted"/>
<protein>
    <submittedName>
        <fullName evidence="1">Uncharacterized protein</fullName>
    </submittedName>
</protein>
<reference evidence="1" key="1">
    <citation type="submission" date="2022-06" db="EMBL/GenBank/DDBJ databases">
        <authorList>
            <consortium name="SYNGENTA / RWTH Aachen University"/>
        </authorList>
    </citation>
    <scope>NUCLEOTIDE SEQUENCE</scope>
</reference>
<name>A0AAV0ANJ9_PHAPC</name>
<comment type="caution">
    <text evidence="1">The sequence shown here is derived from an EMBL/GenBank/DDBJ whole genome shotgun (WGS) entry which is preliminary data.</text>
</comment>